<dbReference type="EMBL" id="JAQQAF010000004">
    <property type="protein sequence ID" value="KAJ8490769.1"/>
    <property type="molecule type" value="Genomic_DNA"/>
</dbReference>
<evidence type="ECO:0000256" key="4">
    <source>
        <dbReference type="SAM" id="MobiDB-lite"/>
    </source>
</evidence>
<organism evidence="5 6">
    <name type="scientific">Ensete ventricosum</name>
    <name type="common">Abyssinian banana</name>
    <name type="synonym">Musa ensete</name>
    <dbReference type="NCBI Taxonomy" id="4639"/>
    <lineage>
        <taxon>Eukaryota</taxon>
        <taxon>Viridiplantae</taxon>
        <taxon>Streptophyta</taxon>
        <taxon>Embryophyta</taxon>
        <taxon>Tracheophyta</taxon>
        <taxon>Spermatophyta</taxon>
        <taxon>Magnoliopsida</taxon>
        <taxon>Liliopsida</taxon>
        <taxon>Zingiberales</taxon>
        <taxon>Musaceae</taxon>
        <taxon>Ensete</taxon>
    </lineage>
</organism>
<evidence type="ECO:0000256" key="3">
    <source>
        <dbReference type="PROSITE-ProRule" id="PRU00339"/>
    </source>
</evidence>
<reference evidence="5 6" key="1">
    <citation type="submission" date="2022-12" db="EMBL/GenBank/DDBJ databases">
        <title>Chromosome-scale assembly of the Ensete ventricosum genome.</title>
        <authorList>
            <person name="Dussert Y."/>
            <person name="Stocks J."/>
            <person name="Wendawek A."/>
            <person name="Woldeyes F."/>
            <person name="Nichols R.A."/>
            <person name="Borrell J.S."/>
        </authorList>
    </citation>
    <scope>NUCLEOTIDE SEQUENCE [LARGE SCALE GENOMIC DNA]</scope>
    <source>
        <strain evidence="6">cv. Maze</strain>
        <tissue evidence="5">Seeds</tissue>
    </source>
</reference>
<proteinExistence type="predicted"/>
<feature type="compositionally biased region" description="Polar residues" evidence="4">
    <location>
        <begin position="65"/>
        <end position="75"/>
    </location>
</feature>
<dbReference type="PANTHER" id="PTHR44943:SF4">
    <property type="entry name" value="TPR REPEAT-CONTAINING PROTEIN MJ0798"/>
    <property type="match status" value="1"/>
</dbReference>
<evidence type="ECO:0000313" key="6">
    <source>
        <dbReference type="Proteomes" id="UP001222027"/>
    </source>
</evidence>
<dbReference type="AlphaFoldDB" id="A0AAV8QYR2"/>
<evidence type="ECO:0000256" key="1">
    <source>
        <dbReference type="ARBA" id="ARBA00022737"/>
    </source>
</evidence>
<dbReference type="Gene3D" id="1.25.40.10">
    <property type="entry name" value="Tetratricopeptide repeat domain"/>
    <property type="match status" value="1"/>
</dbReference>
<dbReference type="InterPro" id="IPR011990">
    <property type="entry name" value="TPR-like_helical_dom_sf"/>
</dbReference>
<keyword evidence="2 3" id="KW-0802">TPR repeat</keyword>
<comment type="caution">
    <text evidence="5">The sequence shown here is derived from an EMBL/GenBank/DDBJ whole genome shotgun (WGS) entry which is preliminary data.</text>
</comment>
<dbReference type="PROSITE" id="PS50005">
    <property type="entry name" value="TPR"/>
    <property type="match status" value="1"/>
</dbReference>
<feature type="region of interest" description="Disordered" evidence="4">
    <location>
        <begin position="62"/>
        <end position="94"/>
    </location>
</feature>
<evidence type="ECO:0000313" key="5">
    <source>
        <dbReference type="EMBL" id="KAJ8490769.1"/>
    </source>
</evidence>
<sequence length="487" mass="53892">MDLCLSTAVCHLSSGCRMLIRRIDMQKGSLTSSVLCSASKNSGFGNDTTKKEKIKNAKNLKESIHSTSETRNSASGELKTRNQKAPQLTSGSSRNSFNAVLDQRFSEKVEAVRRSALEQKKAEENKNDQAIDYDAPIEPEQNTIGLGTKVAVGAAVLVFGLVFAFGDFLPYGSVSPSEDATTIGKKLTEEEKSTFKTKLEEYKEILSKSPEDSTALEGAVVTMEELGDYEQASSLLEKLTKERPNNADAYRLLGDVKFELKDYDGSASAYKNYLSASGIIDFEVLRGLTNSLLAANKPDTAVQELLKYREQLNEKYSRGSNVYVDGKVNLDKENLNADPIQVDLLLGKAYSDWGRVSDAVTVYDQLISKHPDDFRGYLAKGIILKENGSVGDAERMFIQARFFAPEKVKALVDRYSGKVLYLINSAAFTLVLQDVDVMLNQKTKQKCKQNSGCSLRKRISFHGSTPVQRGWVYLLNVSSSCSWLMLR</sequence>
<protein>
    <recommendedName>
        <fullName evidence="7">Tetratricopeptide repeat-like domain-containing protein</fullName>
    </recommendedName>
</protein>
<dbReference type="Pfam" id="PF13432">
    <property type="entry name" value="TPR_16"/>
    <property type="match status" value="2"/>
</dbReference>
<accession>A0AAV8QYR2</accession>
<feature type="repeat" description="TPR" evidence="3">
    <location>
        <begin position="340"/>
        <end position="373"/>
    </location>
</feature>
<gene>
    <name evidence="5" type="ORF">OPV22_012490</name>
</gene>
<dbReference type="PANTHER" id="PTHR44943">
    <property type="entry name" value="CELLULOSE SYNTHASE OPERON PROTEIN C"/>
    <property type="match status" value="1"/>
</dbReference>
<keyword evidence="1" id="KW-0677">Repeat</keyword>
<evidence type="ECO:0000256" key="2">
    <source>
        <dbReference type="ARBA" id="ARBA00022803"/>
    </source>
</evidence>
<dbReference type="InterPro" id="IPR019734">
    <property type="entry name" value="TPR_rpt"/>
</dbReference>
<feature type="compositionally biased region" description="Polar residues" evidence="4">
    <location>
        <begin position="83"/>
        <end position="94"/>
    </location>
</feature>
<keyword evidence="6" id="KW-1185">Reference proteome</keyword>
<dbReference type="SUPFAM" id="SSF48452">
    <property type="entry name" value="TPR-like"/>
    <property type="match status" value="1"/>
</dbReference>
<dbReference type="Proteomes" id="UP001222027">
    <property type="component" value="Unassembled WGS sequence"/>
</dbReference>
<dbReference type="InterPro" id="IPR051685">
    <property type="entry name" value="Ycf3/AcsC/BcsC/TPR_MFPF"/>
</dbReference>
<evidence type="ECO:0008006" key="7">
    <source>
        <dbReference type="Google" id="ProtNLM"/>
    </source>
</evidence>
<name>A0AAV8QYR2_ENSVE</name>